<dbReference type="PANTHER" id="PTHR34580">
    <property type="match status" value="1"/>
</dbReference>
<evidence type="ECO:0000259" key="1">
    <source>
        <dbReference type="Pfam" id="PF13280"/>
    </source>
</evidence>
<proteinExistence type="predicted"/>
<dbReference type="AlphaFoldDB" id="A0A2S6H5S2"/>
<evidence type="ECO:0000259" key="2">
    <source>
        <dbReference type="Pfam" id="PF25583"/>
    </source>
</evidence>
<keyword evidence="4" id="KW-1185">Reference proteome</keyword>
<reference evidence="3 4" key="1">
    <citation type="submission" date="2018-02" db="EMBL/GenBank/DDBJ databases">
        <title>Subsurface microbial communities from deep shales in Ohio and West Virginia, USA.</title>
        <authorList>
            <person name="Wrighton K."/>
        </authorList>
    </citation>
    <scope>NUCLEOTIDE SEQUENCE [LARGE SCALE GENOMIC DNA]</scope>
    <source>
        <strain evidence="3 4">OWC-G53F</strain>
    </source>
</reference>
<keyword evidence="3" id="KW-0238">DNA-binding</keyword>
<feature type="domain" description="WCX" evidence="2">
    <location>
        <begin position="263"/>
        <end position="338"/>
    </location>
</feature>
<protein>
    <submittedName>
        <fullName evidence="3">Putative DNA-binding transcriptional regulator YafY</fullName>
    </submittedName>
</protein>
<organism evidence="3 4">
    <name type="scientific">Methylobacter tundripaludum</name>
    <dbReference type="NCBI Taxonomy" id="173365"/>
    <lineage>
        <taxon>Bacteria</taxon>
        <taxon>Pseudomonadati</taxon>
        <taxon>Pseudomonadota</taxon>
        <taxon>Gammaproteobacteria</taxon>
        <taxon>Methylococcales</taxon>
        <taxon>Methylococcaceae</taxon>
        <taxon>Methylobacter</taxon>
    </lineage>
</organism>
<dbReference type="GO" id="GO:0003677">
    <property type="term" value="F:DNA binding"/>
    <property type="evidence" value="ECO:0007669"/>
    <property type="project" value="UniProtKB-KW"/>
</dbReference>
<dbReference type="InterPro" id="IPR026881">
    <property type="entry name" value="WYL_dom"/>
</dbReference>
<name>A0A2S6H5S2_9GAMM</name>
<comment type="caution">
    <text evidence="3">The sequence shown here is derived from an EMBL/GenBank/DDBJ whole genome shotgun (WGS) entry which is preliminary data.</text>
</comment>
<evidence type="ECO:0000313" key="4">
    <source>
        <dbReference type="Proteomes" id="UP000238071"/>
    </source>
</evidence>
<dbReference type="PANTHER" id="PTHR34580:SF3">
    <property type="entry name" value="PROTEIN PAFB"/>
    <property type="match status" value="1"/>
</dbReference>
<dbReference type="EMBL" id="PTIY01000003">
    <property type="protein sequence ID" value="PPK72818.1"/>
    <property type="molecule type" value="Genomic_DNA"/>
</dbReference>
<dbReference type="Pfam" id="PF13280">
    <property type="entry name" value="WYL"/>
    <property type="match status" value="1"/>
</dbReference>
<gene>
    <name evidence="3" type="ORF">B0F88_103256</name>
</gene>
<dbReference type="InterPro" id="IPR051534">
    <property type="entry name" value="CBASS_pafABC_assoc_protein"/>
</dbReference>
<accession>A0A2S6H5S2</accession>
<dbReference type="InterPro" id="IPR057727">
    <property type="entry name" value="WCX_dom"/>
</dbReference>
<dbReference type="Pfam" id="PF25583">
    <property type="entry name" value="WCX"/>
    <property type="match status" value="1"/>
</dbReference>
<evidence type="ECO:0000313" key="3">
    <source>
        <dbReference type="EMBL" id="PPK72818.1"/>
    </source>
</evidence>
<dbReference type="Proteomes" id="UP000238071">
    <property type="component" value="Unassembled WGS sequence"/>
</dbReference>
<feature type="domain" description="WYL" evidence="1">
    <location>
        <begin position="165"/>
        <end position="231"/>
    </location>
</feature>
<sequence length="345" mass="39880">MGRQADRPLTVHPLTGGTATMQHIDKIFKLHNIFRDRRTPITGKAIQEQLECSRATRDRIINYMRERLYAPIVYDKNRNGFYYDHDHAQHPYELPGLWFNAQELQALLACQHLLANVSAGILQDDIAQLQSRLEKLLRLTPGVAKPDVNKIKILNQANRRSNDRIFLNVATALFNGKRLQISYHARSDNRHSRRDISPQTLVRYRDNWYLDAWCHLRQQLRSFAVDRIASVAQLEQNADIIPVDRLQQHFAASYGIFSGSAKHLAVLNFSADRARWVADEHWHPEQQSQWLNDGRYQLSIPFNDHRELLMDILKHGGEVEVVSPAFLIEAVKEQIVAMQKIYPGG</sequence>
<dbReference type="PROSITE" id="PS52050">
    <property type="entry name" value="WYL"/>
    <property type="match status" value="1"/>
</dbReference>